<evidence type="ECO:0000313" key="10">
    <source>
        <dbReference type="EMBL" id="CAI8595774.1"/>
    </source>
</evidence>
<evidence type="ECO:0000256" key="6">
    <source>
        <dbReference type="ARBA" id="ARBA00023002"/>
    </source>
</evidence>
<reference evidence="10 11" key="1">
    <citation type="submission" date="2023-01" db="EMBL/GenBank/DDBJ databases">
        <authorList>
            <person name="Kreplak J."/>
        </authorList>
    </citation>
    <scope>NUCLEOTIDE SEQUENCE [LARGE SCALE GENOMIC DNA]</scope>
</reference>
<dbReference type="PROSITE" id="PS51387">
    <property type="entry name" value="FAD_PCMH"/>
    <property type="match status" value="1"/>
</dbReference>
<evidence type="ECO:0000256" key="8">
    <source>
        <dbReference type="SAM" id="SignalP"/>
    </source>
</evidence>
<keyword evidence="11" id="KW-1185">Reference proteome</keyword>
<dbReference type="GO" id="GO:0016491">
    <property type="term" value="F:oxidoreductase activity"/>
    <property type="evidence" value="ECO:0007669"/>
    <property type="project" value="UniProtKB-KW"/>
</dbReference>
<keyword evidence="6" id="KW-0560">Oxidoreductase</keyword>
<dbReference type="EMBL" id="OX451737">
    <property type="protein sequence ID" value="CAI8595774.1"/>
    <property type="molecule type" value="Genomic_DNA"/>
</dbReference>
<dbReference type="PANTHER" id="PTHR32448">
    <property type="entry name" value="OS08G0158400 PROTEIN"/>
    <property type="match status" value="1"/>
</dbReference>
<evidence type="ECO:0000256" key="1">
    <source>
        <dbReference type="ARBA" id="ARBA00001974"/>
    </source>
</evidence>
<evidence type="ECO:0000256" key="2">
    <source>
        <dbReference type="ARBA" id="ARBA00005466"/>
    </source>
</evidence>
<dbReference type="PROSITE" id="PS00862">
    <property type="entry name" value="OX2_COVAL_FAD"/>
    <property type="match status" value="1"/>
</dbReference>
<dbReference type="InterPro" id="IPR016166">
    <property type="entry name" value="FAD-bd_PCMH"/>
</dbReference>
<comment type="similarity">
    <text evidence="2">Belongs to the oxygen-dependent FAD-linked oxidoreductase family.</text>
</comment>
<keyword evidence="7" id="KW-0325">Glycoprotein</keyword>
<sequence>MNYLRLFLILSLSISFAASSTLLDKIFMHCMLTKVQTMFINSSSLLYPKVLESLEQNPRWLSSSSKPLLIVRPSHESEIQQAILCSKEIGLQVRVISGGHDYEGLSYICKTPFIVIDLLNIRSIDIDLADESAWVQAGATLGEFYYEISKISRVHGFPAGTCPSVGIGGHISGGGFGTLSRKHGLAADHVIDAYLIDVNGKTHDRKSMGEEVFWAIRGGSATSFGIILAWKIKLVKVPSLVTAFTIETTSEQEATRLIHRWQYIEHKLHQDLFIRVLAQNNGPSSNPNSKTIKAVFNSLFLGGKEKLITIMNSSFPELGLRLKDCVEMSWIQSTLYIAGYEKSDPLELLLNRTTNYKSSFKAKSDYVKKPIPERGFGGIWRMLRKEDSFALLILEPYGGKMNEISESEIPFPHRKGNLYNIQYMVKWDANGIEESKRHIKWMRKLYRYMTPYVSKSPRTAYFNYKDLDLGRNKNRNMSYSEASVWGKKYFKGNFRRLAEIKTKFDPHNFFRNEQSIPLIE</sequence>
<dbReference type="Gene3D" id="3.30.465.10">
    <property type="match status" value="1"/>
</dbReference>
<feature type="domain" description="FAD-binding PCMH-type" evidence="9">
    <location>
        <begin position="63"/>
        <end position="237"/>
    </location>
</feature>
<dbReference type="InterPro" id="IPR016167">
    <property type="entry name" value="FAD-bd_PCMH_sub1"/>
</dbReference>
<keyword evidence="5" id="KW-0274">FAD</keyword>
<keyword evidence="3" id="KW-0285">Flavoprotein</keyword>
<evidence type="ECO:0000256" key="4">
    <source>
        <dbReference type="ARBA" id="ARBA00022729"/>
    </source>
</evidence>
<accession>A0AAV0ZDP1</accession>
<dbReference type="InterPro" id="IPR016169">
    <property type="entry name" value="FAD-bd_PCMH_sub2"/>
</dbReference>
<dbReference type="AlphaFoldDB" id="A0AAV0ZDP1"/>
<dbReference type="Pfam" id="PF08031">
    <property type="entry name" value="BBE"/>
    <property type="match status" value="1"/>
</dbReference>
<evidence type="ECO:0000259" key="9">
    <source>
        <dbReference type="PROSITE" id="PS51387"/>
    </source>
</evidence>
<gene>
    <name evidence="10" type="ORF">VFH_II002360</name>
</gene>
<protein>
    <recommendedName>
        <fullName evidence="9">FAD-binding PCMH-type domain-containing protein</fullName>
    </recommendedName>
</protein>
<proteinExistence type="inferred from homology"/>
<dbReference type="Gene3D" id="3.30.43.10">
    <property type="entry name" value="Uridine Diphospho-n-acetylenolpyruvylglucosamine Reductase, domain 2"/>
    <property type="match status" value="1"/>
</dbReference>
<evidence type="ECO:0000256" key="7">
    <source>
        <dbReference type="ARBA" id="ARBA00023180"/>
    </source>
</evidence>
<evidence type="ECO:0000313" key="11">
    <source>
        <dbReference type="Proteomes" id="UP001157006"/>
    </source>
</evidence>
<dbReference type="InterPro" id="IPR036318">
    <property type="entry name" value="FAD-bd_PCMH-like_sf"/>
</dbReference>
<feature type="chain" id="PRO_5043449190" description="FAD-binding PCMH-type domain-containing protein" evidence="8">
    <location>
        <begin position="20"/>
        <end position="520"/>
    </location>
</feature>
<dbReference type="SUPFAM" id="SSF56176">
    <property type="entry name" value="FAD-binding/transporter-associated domain-like"/>
    <property type="match status" value="1"/>
</dbReference>
<comment type="cofactor">
    <cofactor evidence="1">
        <name>FAD</name>
        <dbReference type="ChEBI" id="CHEBI:57692"/>
    </cofactor>
</comment>
<dbReference type="Proteomes" id="UP001157006">
    <property type="component" value="Chromosome 2"/>
</dbReference>
<dbReference type="Gene3D" id="3.40.462.20">
    <property type="match status" value="1"/>
</dbReference>
<feature type="signal peptide" evidence="8">
    <location>
        <begin position="1"/>
        <end position="19"/>
    </location>
</feature>
<dbReference type="Pfam" id="PF01565">
    <property type="entry name" value="FAD_binding_4"/>
    <property type="match status" value="1"/>
</dbReference>
<dbReference type="InterPro" id="IPR006093">
    <property type="entry name" value="Oxy_OxRdtase_FAD_BS"/>
</dbReference>
<evidence type="ECO:0000256" key="5">
    <source>
        <dbReference type="ARBA" id="ARBA00022827"/>
    </source>
</evidence>
<dbReference type="InterPro" id="IPR012951">
    <property type="entry name" value="BBE"/>
</dbReference>
<evidence type="ECO:0000256" key="3">
    <source>
        <dbReference type="ARBA" id="ARBA00022630"/>
    </source>
</evidence>
<dbReference type="GO" id="GO:0071949">
    <property type="term" value="F:FAD binding"/>
    <property type="evidence" value="ECO:0007669"/>
    <property type="project" value="InterPro"/>
</dbReference>
<dbReference type="InterPro" id="IPR006094">
    <property type="entry name" value="Oxid_FAD_bind_N"/>
</dbReference>
<keyword evidence="4 8" id="KW-0732">Signal</keyword>
<organism evidence="10 11">
    <name type="scientific">Vicia faba</name>
    <name type="common">Broad bean</name>
    <name type="synonym">Faba vulgaris</name>
    <dbReference type="NCBI Taxonomy" id="3906"/>
    <lineage>
        <taxon>Eukaryota</taxon>
        <taxon>Viridiplantae</taxon>
        <taxon>Streptophyta</taxon>
        <taxon>Embryophyta</taxon>
        <taxon>Tracheophyta</taxon>
        <taxon>Spermatophyta</taxon>
        <taxon>Magnoliopsida</taxon>
        <taxon>eudicotyledons</taxon>
        <taxon>Gunneridae</taxon>
        <taxon>Pentapetalae</taxon>
        <taxon>rosids</taxon>
        <taxon>fabids</taxon>
        <taxon>Fabales</taxon>
        <taxon>Fabaceae</taxon>
        <taxon>Papilionoideae</taxon>
        <taxon>50 kb inversion clade</taxon>
        <taxon>NPAAA clade</taxon>
        <taxon>Hologalegina</taxon>
        <taxon>IRL clade</taxon>
        <taxon>Fabeae</taxon>
        <taxon>Vicia</taxon>
    </lineage>
</organism>
<name>A0AAV0ZDP1_VICFA</name>